<proteinExistence type="inferred from homology"/>
<dbReference type="SUPFAM" id="SSF58104">
    <property type="entry name" value="Methyl-accepting chemotaxis protein (MCP) signaling domain"/>
    <property type="match status" value="1"/>
</dbReference>
<evidence type="ECO:0000256" key="7">
    <source>
        <dbReference type="ARBA" id="ARBA00023224"/>
    </source>
</evidence>
<dbReference type="PROSITE" id="PS50885">
    <property type="entry name" value="HAMP"/>
    <property type="match status" value="1"/>
</dbReference>
<dbReference type="Pfam" id="PF00672">
    <property type="entry name" value="HAMP"/>
    <property type="match status" value="1"/>
</dbReference>
<evidence type="ECO:0000256" key="2">
    <source>
        <dbReference type="ARBA" id="ARBA00022475"/>
    </source>
</evidence>
<feature type="domain" description="Methyl-accepting transducer" evidence="11">
    <location>
        <begin position="383"/>
        <end position="654"/>
    </location>
</feature>
<evidence type="ECO:0000256" key="4">
    <source>
        <dbReference type="ARBA" id="ARBA00022692"/>
    </source>
</evidence>
<name>A0ABS5PLK0_9FIRM</name>
<dbReference type="InterPro" id="IPR004089">
    <property type="entry name" value="MCPsignal_dom"/>
</dbReference>
<evidence type="ECO:0000256" key="5">
    <source>
        <dbReference type="ARBA" id="ARBA00022989"/>
    </source>
</evidence>
<feature type="transmembrane region" description="Helical" evidence="10">
    <location>
        <begin position="12"/>
        <end position="33"/>
    </location>
</feature>
<sequence length="669" mass="72873">MNILKRRLSAKLVSLTVSLVLVIVATVSIISYFSAATAIENEVEEKLIAQIDSLVTLLEKDQRNVESMLQVLGTFPVIENLDLTYNDSLNEAGAYLSNYLEANQTLIETLFIASKDGIVRVDASGGQSVGVSIADREYYKKALEGRATWSEILSSKLTGKPIRAYIYPIYDTNGRMTALLGASVKLDSMTNLVDSVKIGESGYAYLVDSNGLIIAHPIADYVMNKTIYDFGIPELTAAAPDMLMGNANRVSYTYDGISKLDIYRGFDTFAVNVNAVKSEYLAPVATMQKRIILSGVVMFIIGGLFSYIISRYITKRINHVNDKMALIGNGDLTIELSYDKDGDELHQIAASLMQMTEAFRKLVTEIIYSTEIVSTSSQQLAASAEEGGKSATDVTASIQQISCGSDQQAGDIQQTQQQVDHMKSTLNIASDDSIKMSDEANRVQKVAEDSHSSMQMTIEKMATIKESSQMTNQVINNLNAQSDQINEITAMISAIADQTNLLALNAAIEAARAGEAGRGFAVVAEEIRKLATDSQSSANGITALINDIQAEISEANRFTERERMAINEGEHAIQEAGKAFEEIIDNIRQTAKGTLKLQNEIATADQLGDDVKSSVDRITEVMLESGHFIQEVSASTEEQNAVSEEIAASSEHLAEIAQKLLEEVSRFSV</sequence>
<dbReference type="PANTHER" id="PTHR32089:SF112">
    <property type="entry name" value="LYSOZYME-LIKE PROTEIN-RELATED"/>
    <property type="match status" value="1"/>
</dbReference>
<dbReference type="SMART" id="SM00304">
    <property type="entry name" value="HAMP"/>
    <property type="match status" value="1"/>
</dbReference>
<evidence type="ECO:0000259" key="11">
    <source>
        <dbReference type="PROSITE" id="PS50111"/>
    </source>
</evidence>
<dbReference type="Pfam" id="PF00015">
    <property type="entry name" value="MCPsignal"/>
    <property type="match status" value="1"/>
</dbReference>
<accession>A0ABS5PLK0</accession>
<dbReference type="Pfam" id="PF02743">
    <property type="entry name" value="dCache_1"/>
    <property type="match status" value="1"/>
</dbReference>
<evidence type="ECO:0000259" key="12">
    <source>
        <dbReference type="PROSITE" id="PS50885"/>
    </source>
</evidence>
<evidence type="ECO:0000313" key="13">
    <source>
        <dbReference type="EMBL" id="MBS7526044.1"/>
    </source>
</evidence>
<dbReference type="PROSITE" id="PS50111">
    <property type="entry name" value="CHEMOTAXIS_TRANSDUC_2"/>
    <property type="match status" value="1"/>
</dbReference>
<feature type="transmembrane region" description="Helical" evidence="10">
    <location>
        <begin position="291"/>
        <end position="309"/>
    </location>
</feature>
<dbReference type="Proteomes" id="UP000746471">
    <property type="component" value="Unassembled WGS sequence"/>
</dbReference>
<evidence type="ECO:0000256" key="9">
    <source>
        <dbReference type="PROSITE-ProRule" id="PRU00284"/>
    </source>
</evidence>
<dbReference type="CDD" id="cd12912">
    <property type="entry name" value="PDC2_MCP_like"/>
    <property type="match status" value="1"/>
</dbReference>
<dbReference type="SUPFAM" id="SSF103190">
    <property type="entry name" value="Sensory domain-like"/>
    <property type="match status" value="1"/>
</dbReference>
<dbReference type="Gene3D" id="6.10.340.10">
    <property type="match status" value="1"/>
</dbReference>
<keyword evidence="2" id="KW-1003">Cell membrane</keyword>
<protein>
    <submittedName>
        <fullName evidence="13">Methyl-accepting chemotaxis protein</fullName>
    </submittedName>
</protein>
<reference evidence="13 14" key="1">
    <citation type="submission" date="2021-05" db="EMBL/GenBank/DDBJ databases">
        <title>Fusibacter ferrireducens sp. nov., an anaerobic, sulfur- and Fe-reducing bacterium isolated from the mangrove sediment.</title>
        <authorList>
            <person name="Qiu D."/>
        </authorList>
    </citation>
    <scope>NUCLEOTIDE SEQUENCE [LARGE SCALE GENOMIC DNA]</scope>
    <source>
        <strain evidence="13 14">DSM 12116</strain>
    </source>
</reference>
<evidence type="ECO:0000313" key="14">
    <source>
        <dbReference type="Proteomes" id="UP000746471"/>
    </source>
</evidence>
<dbReference type="CDD" id="cd11386">
    <property type="entry name" value="MCP_signal"/>
    <property type="match status" value="1"/>
</dbReference>
<dbReference type="CDD" id="cd12914">
    <property type="entry name" value="PDC1_DGC_like"/>
    <property type="match status" value="1"/>
</dbReference>
<keyword evidence="5 10" id="KW-1133">Transmembrane helix</keyword>
<keyword evidence="4 10" id="KW-0812">Transmembrane</keyword>
<evidence type="ECO:0000256" key="1">
    <source>
        <dbReference type="ARBA" id="ARBA00004651"/>
    </source>
</evidence>
<organism evidence="13 14">
    <name type="scientific">Fusibacter paucivorans</name>
    <dbReference type="NCBI Taxonomy" id="76009"/>
    <lineage>
        <taxon>Bacteria</taxon>
        <taxon>Bacillati</taxon>
        <taxon>Bacillota</taxon>
        <taxon>Clostridia</taxon>
        <taxon>Eubacteriales</taxon>
        <taxon>Eubacteriales Family XII. Incertae Sedis</taxon>
        <taxon>Fusibacter</taxon>
    </lineage>
</organism>
<comment type="subcellular location">
    <subcellularLocation>
        <location evidence="1">Cell membrane</location>
        <topology evidence="1">Multi-pass membrane protein</topology>
    </subcellularLocation>
</comment>
<evidence type="ECO:0000256" key="6">
    <source>
        <dbReference type="ARBA" id="ARBA00023136"/>
    </source>
</evidence>
<comment type="similarity">
    <text evidence="8">Belongs to the methyl-accepting chemotaxis (MCP) protein family.</text>
</comment>
<evidence type="ECO:0000256" key="3">
    <source>
        <dbReference type="ARBA" id="ARBA00022500"/>
    </source>
</evidence>
<dbReference type="EMBL" id="JAHBCL010000007">
    <property type="protein sequence ID" value="MBS7526044.1"/>
    <property type="molecule type" value="Genomic_DNA"/>
</dbReference>
<dbReference type="RefSeq" id="WP_213235830.1">
    <property type="nucleotide sequence ID" value="NZ_JAHBCL010000007.1"/>
</dbReference>
<dbReference type="InterPro" id="IPR003660">
    <property type="entry name" value="HAMP_dom"/>
</dbReference>
<dbReference type="PANTHER" id="PTHR32089">
    <property type="entry name" value="METHYL-ACCEPTING CHEMOTAXIS PROTEIN MCPB"/>
    <property type="match status" value="1"/>
</dbReference>
<dbReference type="InterPro" id="IPR029151">
    <property type="entry name" value="Sensor-like_sf"/>
</dbReference>
<dbReference type="Gene3D" id="3.30.450.20">
    <property type="entry name" value="PAS domain"/>
    <property type="match status" value="1"/>
</dbReference>
<dbReference type="Gene3D" id="1.10.287.950">
    <property type="entry name" value="Methyl-accepting chemotaxis protein"/>
    <property type="match status" value="1"/>
</dbReference>
<feature type="domain" description="HAMP" evidence="12">
    <location>
        <begin position="311"/>
        <end position="364"/>
    </location>
</feature>
<keyword evidence="3" id="KW-0145">Chemotaxis</keyword>
<evidence type="ECO:0000256" key="8">
    <source>
        <dbReference type="ARBA" id="ARBA00029447"/>
    </source>
</evidence>
<keyword evidence="6 10" id="KW-0472">Membrane</keyword>
<evidence type="ECO:0000256" key="10">
    <source>
        <dbReference type="SAM" id="Phobius"/>
    </source>
</evidence>
<dbReference type="SMART" id="SM00283">
    <property type="entry name" value="MA"/>
    <property type="match status" value="1"/>
</dbReference>
<dbReference type="InterPro" id="IPR033479">
    <property type="entry name" value="dCache_1"/>
</dbReference>
<gene>
    <name evidence="13" type="ORF">KHM83_05100</name>
</gene>
<keyword evidence="14" id="KW-1185">Reference proteome</keyword>
<comment type="caution">
    <text evidence="13">The sequence shown here is derived from an EMBL/GenBank/DDBJ whole genome shotgun (WGS) entry which is preliminary data.</text>
</comment>
<keyword evidence="7 9" id="KW-0807">Transducer</keyword>